<feature type="region of interest" description="Disordered" evidence="1">
    <location>
        <begin position="162"/>
        <end position="186"/>
    </location>
</feature>
<feature type="non-terminal residue" evidence="2">
    <location>
        <position position="211"/>
    </location>
</feature>
<dbReference type="Proteomes" id="UP001159427">
    <property type="component" value="Unassembled WGS sequence"/>
</dbReference>
<evidence type="ECO:0000313" key="3">
    <source>
        <dbReference type="Proteomes" id="UP001159427"/>
    </source>
</evidence>
<name>A0ABN8RL19_9CNID</name>
<protein>
    <submittedName>
        <fullName evidence="2">Uncharacterized protein</fullName>
    </submittedName>
</protein>
<accession>A0ABN8RL19</accession>
<reference evidence="2 3" key="1">
    <citation type="submission" date="2022-05" db="EMBL/GenBank/DDBJ databases">
        <authorList>
            <consortium name="Genoscope - CEA"/>
            <person name="William W."/>
        </authorList>
    </citation>
    <scope>NUCLEOTIDE SEQUENCE [LARGE SCALE GENOMIC DNA]</scope>
</reference>
<comment type="caution">
    <text evidence="2">The sequence shown here is derived from an EMBL/GenBank/DDBJ whole genome shotgun (WGS) entry which is preliminary data.</text>
</comment>
<evidence type="ECO:0000313" key="2">
    <source>
        <dbReference type="EMBL" id="CAH3180070.1"/>
    </source>
</evidence>
<proteinExistence type="predicted"/>
<evidence type="ECO:0000256" key="1">
    <source>
        <dbReference type="SAM" id="MobiDB-lite"/>
    </source>
</evidence>
<keyword evidence="3" id="KW-1185">Reference proteome</keyword>
<feature type="compositionally biased region" description="Acidic residues" evidence="1">
    <location>
        <begin position="175"/>
        <end position="186"/>
    </location>
</feature>
<gene>
    <name evidence="2" type="ORF">PEVE_00012745</name>
</gene>
<dbReference type="EMBL" id="CALNXI010001940">
    <property type="protein sequence ID" value="CAH3180070.1"/>
    <property type="molecule type" value="Genomic_DNA"/>
</dbReference>
<sequence>MYSKHVGPYEAAYRHLKGMRPLEPEMALSLTSKKISWSKSRTKNVTVHTMKLKEPKSYEKYLKRIPECEDFSYKQWLRDFNDAPNNPKSYKGRNTLLGTKTRSVFCDDYFYQDLVLNHPHRQRSDLLHPDSERLPDQIKHFAAAINFRSEFWRDEDKLRSTEANDDIPEANLGVLDDDSSDETEDVDEYEQNLASATGIDWKKFLLVQGKP</sequence>
<organism evidence="2 3">
    <name type="scientific">Porites evermanni</name>
    <dbReference type="NCBI Taxonomy" id="104178"/>
    <lineage>
        <taxon>Eukaryota</taxon>
        <taxon>Metazoa</taxon>
        <taxon>Cnidaria</taxon>
        <taxon>Anthozoa</taxon>
        <taxon>Hexacorallia</taxon>
        <taxon>Scleractinia</taxon>
        <taxon>Fungiina</taxon>
        <taxon>Poritidae</taxon>
        <taxon>Porites</taxon>
    </lineage>
</organism>